<evidence type="ECO:0000313" key="2">
    <source>
        <dbReference type="EMBL" id="CAH1198798.1"/>
    </source>
</evidence>
<dbReference type="PANTHER" id="PTHR12110">
    <property type="entry name" value="HYDROXYPYRUVATE ISOMERASE"/>
    <property type="match status" value="1"/>
</dbReference>
<accession>A0ABN8G3J3</accession>
<dbReference type="GO" id="GO:0016853">
    <property type="term" value="F:isomerase activity"/>
    <property type="evidence" value="ECO:0007669"/>
    <property type="project" value="UniProtKB-KW"/>
</dbReference>
<evidence type="ECO:0000259" key="1">
    <source>
        <dbReference type="Pfam" id="PF01261"/>
    </source>
</evidence>
<evidence type="ECO:0000313" key="3">
    <source>
        <dbReference type="Proteomes" id="UP000838686"/>
    </source>
</evidence>
<comment type="caution">
    <text evidence="2">The sequence shown here is derived from an EMBL/GenBank/DDBJ whole genome shotgun (WGS) entry which is preliminary data.</text>
</comment>
<proteinExistence type="predicted"/>
<dbReference type="PANTHER" id="PTHR12110:SF21">
    <property type="entry name" value="XYLOSE ISOMERASE-LIKE TIM BARREL DOMAIN-CONTAINING PROTEIN"/>
    <property type="match status" value="1"/>
</dbReference>
<dbReference type="InterPro" id="IPR036237">
    <property type="entry name" value="Xyl_isomerase-like_sf"/>
</dbReference>
<dbReference type="InterPro" id="IPR013022">
    <property type="entry name" value="Xyl_isomerase-like_TIM-brl"/>
</dbReference>
<dbReference type="EC" id="5.1.3.41" evidence="2"/>
<feature type="domain" description="Xylose isomerase-like TIM barrel" evidence="1">
    <location>
        <begin position="28"/>
        <end position="270"/>
    </location>
</feature>
<reference evidence="2" key="1">
    <citation type="submission" date="2022-01" db="EMBL/GenBank/DDBJ databases">
        <authorList>
            <person name="Criscuolo A."/>
        </authorList>
    </citation>
    <scope>NUCLEOTIDE SEQUENCE</scope>
    <source>
        <strain evidence="2">CIP111893</strain>
    </source>
</reference>
<dbReference type="SUPFAM" id="SSF51658">
    <property type="entry name" value="Xylose isomerase-like"/>
    <property type="match status" value="1"/>
</dbReference>
<dbReference type="EMBL" id="CAKMMF010000005">
    <property type="protein sequence ID" value="CAH1198798.1"/>
    <property type="molecule type" value="Genomic_DNA"/>
</dbReference>
<dbReference type="Gene3D" id="3.20.20.150">
    <property type="entry name" value="Divalent-metal-dependent TIM barrel enzymes"/>
    <property type="match status" value="1"/>
</dbReference>
<keyword evidence="2" id="KW-0413">Isomerase</keyword>
<keyword evidence="3" id="KW-1185">Reference proteome</keyword>
<dbReference type="RefSeq" id="WP_236339476.1">
    <property type="nucleotide sequence ID" value="NZ_CAKMMF010000005.1"/>
</dbReference>
<dbReference type="Proteomes" id="UP000838686">
    <property type="component" value="Unassembled WGS sequence"/>
</dbReference>
<protein>
    <submittedName>
        <fullName evidence="2">Fructoselysine 3-epimerase</fullName>
        <ecNumber evidence="2">5.1.3.41</ecNumber>
    </submittedName>
</protein>
<dbReference type="InterPro" id="IPR050312">
    <property type="entry name" value="IolE/XylAMocC-like"/>
</dbReference>
<name>A0ABN8G3J3_9BACL</name>
<organism evidence="2 3">
    <name type="scientific">Paenibacillus plantiphilus</name>
    <dbReference type="NCBI Taxonomy" id="2905650"/>
    <lineage>
        <taxon>Bacteria</taxon>
        <taxon>Bacillati</taxon>
        <taxon>Bacillota</taxon>
        <taxon>Bacilli</taxon>
        <taxon>Bacillales</taxon>
        <taxon>Paenibacillaceae</taxon>
        <taxon>Paenibacillus</taxon>
    </lineage>
</organism>
<gene>
    <name evidence="2" type="primary">frlC_1</name>
    <name evidence="2" type="ORF">PAECIP111893_01107</name>
</gene>
<sequence length="281" mass="32239">MTHLNRSQIAGMNENYRLFPLTYFLDSMVELEIEAIELWAGAPHLYIEDLQLAQVRDIRKQIESRGLKLICYTPEQCQYPFNIAAKEPQLHRRSMSYFMKSLEAAAELGTNLFQTVPGWGYFDEPMEEGWERARDSLAALTDRAGELGITIVLEPLERRGTNLITDLPSLRRMLEEIKSSHLKVIIDTCPMAAAGESFEDYFQTFGKDVKHIHFVDSLHRAWGDGHFPLPAFLRDIDNYSYEGYLTLEICARSTFANPAEAVRQSLAHLYQEIDRLKEATA</sequence>
<dbReference type="Pfam" id="PF01261">
    <property type="entry name" value="AP_endonuc_2"/>
    <property type="match status" value="1"/>
</dbReference>